<organism evidence="2 3">
    <name type="scientific">Halanaerobium saccharolyticum</name>
    <dbReference type="NCBI Taxonomy" id="43595"/>
    <lineage>
        <taxon>Bacteria</taxon>
        <taxon>Bacillati</taxon>
        <taxon>Bacillota</taxon>
        <taxon>Clostridia</taxon>
        <taxon>Halanaerobiales</taxon>
        <taxon>Halanaerobiaceae</taxon>
        <taxon>Halanaerobium</taxon>
    </lineage>
</organism>
<accession>A0A4R6M1Y7</accession>
<dbReference type="OrthoDB" id="9810528at2"/>
<dbReference type="RefSeq" id="WP_133513686.1">
    <property type="nucleotide sequence ID" value="NZ_SNWX01000001.1"/>
</dbReference>
<dbReference type="AlphaFoldDB" id="A0A4R6M1Y7"/>
<dbReference type="InterPro" id="IPR029002">
    <property type="entry name" value="PLPC/GPLD1"/>
</dbReference>
<gene>
    <name evidence="2" type="ORF">DFR79_101258</name>
</gene>
<evidence type="ECO:0000259" key="1">
    <source>
        <dbReference type="Pfam" id="PF00882"/>
    </source>
</evidence>
<name>A0A4R6M1Y7_9FIRM</name>
<proteinExistence type="predicted"/>
<feature type="domain" description="Phospholipase C/D" evidence="1">
    <location>
        <begin position="6"/>
        <end position="153"/>
    </location>
</feature>
<sequence>MPDFWTHLIAGEEIAAGIDNKDIKSLLDQNYQLFNYGCQGADFFFYNDFLPWQRAKIGPKKGEMVHSLSGKKLFSELLTAYKRRGVYSQAQLPDSKLWQDNLIYLLGFISHYALDRECHPFIIENGGRDEKHKLIEASIDVYMMSQKWNQSPVEVNPLPYYQLQEEHFMSLNYYYQLIFNSIFEEELEKQLVWESYLDFRKYHKTFFAKGTKKYYLFKFLNLILPQNLSQHCYALNEKEDIWPAENYQEFEKYYLSGIKSAQKLIEQTLNYFQSAVSLTELLALFSTKNFLGEDKSDWSRE</sequence>
<reference evidence="2 3" key="1">
    <citation type="submission" date="2019-03" db="EMBL/GenBank/DDBJ databases">
        <title>Subsurface microbial communities from deep shales in Ohio and West Virginia, USA.</title>
        <authorList>
            <person name="Wrighton K."/>
        </authorList>
    </citation>
    <scope>NUCLEOTIDE SEQUENCE [LARGE SCALE GENOMIC DNA]</scope>
    <source>
        <strain evidence="2 3">MA284_T2</strain>
    </source>
</reference>
<comment type="caution">
    <text evidence="2">The sequence shown here is derived from an EMBL/GenBank/DDBJ whole genome shotgun (WGS) entry which is preliminary data.</text>
</comment>
<protein>
    <submittedName>
        <fullName evidence="2">Zinc dependent phospholipase C</fullName>
    </submittedName>
</protein>
<evidence type="ECO:0000313" key="2">
    <source>
        <dbReference type="EMBL" id="TDO95257.1"/>
    </source>
</evidence>
<evidence type="ECO:0000313" key="3">
    <source>
        <dbReference type="Proteomes" id="UP000295064"/>
    </source>
</evidence>
<dbReference type="Proteomes" id="UP000295064">
    <property type="component" value="Unassembled WGS sequence"/>
</dbReference>
<dbReference type="Pfam" id="PF00882">
    <property type="entry name" value="Zn_dep_PLPC"/>
    <property type="match status" value="1"/>
</dbReference>
<dbReference type="EMBL" id="SNWX01000001">
    <property type="protein sequence ID" value="TDO95257.1"/>
    <property type="molecule type" value="Genomic_DNA"/>
</dbReference>